<proteinExistence type="predicted"/>
<keyword evidence="1" id="KW-0175">Coiled coil</keyword>
<name>A0A2P4R3U0_9LACO</name>
<feature type="transmembrane region" description="Helical" evidence="2">
    <location>
        <begin position="37"/>
        <end position="55"/>
    </location>
</feature>
<evidence type="ECO:0000313" key="3">
    <source>
        <dbReference type="EMBL" id="POH35912.1"/>
    </source>
</evidence>
<comment type="caution">
    <text evidence="3">The sequence shown here is derived from an EMBL/GenBank/DDBJ whole genome shotgun (WGS) entry which is preliminary data.</text>
</comment>
<keyword evidence="2" id="KW-0812">Transmembrane</keyword>
<sequence length="133" mass="15591">MPPRTTRIIGAWLTCIAVVTAFHDLSNWISKSLTYEIFELSLILLLVSLFINSCVDRYKSNVNIEKKENKIKKLVIENKRLKENKDGLIEQVDKDKVEILKFQFLFQQQQDFNKLMISYIPPESLSELESRRA</sequence>
<keyword evidence="2" id="KW-0472">Membrane</keyword>
<accession>A0A2P4R3U0</accession>
<keyword evidence="2" id="KW-1133">Transmembrane helix</keyword>
<organism evidence="3">
    <name type="scientific">Companilactobacillus formosensis</name>
    <dbReference type="NCBI Taxonomy" id="1617889"/>
    <lineage>
        <taxon>Bacteria</taxon>
        <taxon>Bacillati</taxon>
        <taxon>Bacillota</taxon>
        <taxon>Bacilli</taxon>
        <taxon>Lactobacillales</taxon>
        <taxon>Lactobacillaceae</taxon>
        <taxon>Companilactobacillus</taxon>
    </lineage>
</organism>
<evidence type="ECO:0000256" key="1">
    <source>
        <dbReference type="SAM" id="Coils"/>
    </source>
</evidence>
<dbReference type="EMBL" id="PPWZ01000097">
    <property type="protein sequence ID" value="POH35912.1"/>
    <property type="molecule type" value="Genomic_DNA"/>
</dbReference>
<reference evidence="3" key="1">
    <citation type="submission" date="2018-01" db="EMBL/GenBank/DDBJ databases">
        <title>Genome sequnecing of Lactobacillus formosensis KACC 18721.</title>
        <authorList>
            <person name="Kim S.-J."/>
            <person name="Heo J."/>
        </authorList>
    </citation>
    <scope>NUCLEOTIDE SEQUENCE</scope>
    <source>
        <strain evidence="3">KACC 18721</strain>
    </source>
</reference>
<evidence type="ECO:0000256" key="2">
    <source>
        <dbReference type="SAM" id="Phobius"/>
    </source>
</evidence>
<feature type="coiled-coil region" evidence="1">
    <location>
        <begin position="64"/>
        <end position="98"/>
    </location>
</feature>
<gene>
    <name evidence="3" type="ORF">C2R26_11295</name>
</gene>
<dbReference type="AlphaFoldDB" id="A0A2P4R3U0"/>
<protein>
    <submittedName>
        <fullName evidence="3">Uncharacterized protein</fullName>
    </submittedName>
</protein>